<dbReference type="OrthoDB" id="9906141at2759"/>
<reference evidence="1" key="1">
    <citation type="journal article" date="2004" name="Nature">
        <title>Genome duplication in the teleost fish Tetraodon nigroviridis reveals the early vertebrate proto-karyotype.</title>
        <authorList>
            <person name="Jaillon O."/>
            <person name="Aury J.-M."/>
            <person name="Brunet F."/>
            <person name="Petit J.-L."/>
            <person name="Stange-Thomann N."/>
            <person name="Mauceli E."/>
            <person name="Bouneau L."/>
            <person name="Fischer C."/>
            <person name="Ozouf-Costaz C."/>
            <person name="Bernot A."/>
            <person name="Nicaud S."/>
            <person name="Jaffe D."/>
            <person name="Fisher S."/>
            <person name="Lutfalla G."/>
            <person name="Dossat C."/>
            <person name="Segurens B."/>
            <person name="Dasilva C."/>
            <person name="Salanoubat M."/>
            <person name="Levy M."/>
            <person name="Boudet N."/>
            <person name="Castellano S."/>
            <person name="Anthouard V."/>
            <person name="Jubin C."/>
            <person name="Castelli V."/>
            <person name="Katinka M."/>
            <person name="Vacherie B."/>
            <person name="Biemont C."/>
            <person name="Skalli Z."/>
            <person name="Cattolico L."/>
            <person name="Poulain J."/>
            <person name="De Berardinis V."/>
            <person name="Cruaud C."/>
            <person name="Duprat S."/>
            <person name="Brottier P."/>
            <person name="Coutanceau J.-P."/>
            <person name="Gouzy J."/>
            <person name="Parra G."/>
            <person name="Lardier G."/>
            <person name="Chapple C."/>
            <person name="McKernan K.J."/>
            <person name="McEwan P."/>
            <person name="Bosak S."/>
            <person name="Kellis M."/>
            <person name="Volff J.-N."/>
            <person name="Guigo R."/>
            <person name="Zody M.C."/>
            <person name="Mesirov J."/>
            <person name="Lindblad-Toh K."/>
            <person name="Birren B."/>
            <person name="Nusbaum C."/>
            <person name="Kahn D."/>
            <person name="Robinson-Rechavi M."/>
            <person name="Laudet V."/>
            <person name="Schachter V."/>
            <person name="Quetier F."/>
            <person name="Saurin W."/>
            <person name="Scarpelli C."/>
            <person name="Wincker P."/>
            <person name="Lander E.S."/>
            <person name="Weissenbach J."/>
            <person name="Roest Crollius H."/>
        </authorList>
    </citation>
    <scope>NUCLEOTIDE SEQUENCE [LARGE SCALE GENOMIC DNA]</scope>
</reference>
<dbReference type="KEGG" id="tng:GSTEN00016937G001"/>
<dbReference type="AlphaFoldDB" id="Q4SK18"/>
<protein>
    <submittedName>
        <fullName evidence="1">Chromosome 10 SCAF14571, whole genome shotgun sequence</fullName>
    </submittedName>
</protein>
<evidence type="ECO:0000313" key="1">
    <source>
        <dbReference type="EMBL" id="CAF99014.1"/>
    </source>
</evidence>
<dbReference type="EMBL" id="CAAE01014571">
    <property type="protein sequence ID" value="CAF99014.1"/>
    <property type="molecule type" value="Genomic_DNA"/>
</dbReference>
<sequence>MKQVIGTLCRLLKAAGLEAVPPPETFRRAKFGAGVDVEDQLLQLLMEILLTSGTVSSQDRVGGGQ</sequence>
<name>Q4SK18_TETNG</name>
<accession>Q4SK18</accession>
<reference evidence="1" key="2">
    <citation type="submission" date="2004-02" db="EMBL/GenBank/DDBJ databases">
        <authorList>
            <consortium name="Genoscope"/>
            <consortium name="Whitehead Institute Centre for Genome Research"/>
        </authorList>
    </citation>
    <scope>NUCLEOTIDE SEQUENCE</scope>
</reference>
<organism evidence="1">
    <name type="scientific">Tetraodon nigroviridis</name>
    <name type="common">Spotted green pufferfish</name>
    <name type="synonym">Chelonodon nigroviridis</name>
    <dbReference type="NCBI Taxonomy" id="99883"/>
    <lineage>
        <taxon>Eukaryota</taxon>
        <taxon>Metazoa</taxon>
        <taxon>Chordata</taxon>
        <taxon>Craniata</taxon>
        <taxon>Vertebrata</taxon>
        <taxon>Euteleostomi</taxon>
        <taxon>Actinopterygii</taxon>
        <taxon>Neopterygii</taxon>
        <taxon>Teleostei</taxon>
        <taxon>Neoteleostei</taxon>
        <taxon>Acanthomorphata</taxon>
        <taxon>Eupercaria</taxon>
        <taxon>Tetraodontiformes</taxon>
        <taxon>Tetradontoidea</taxon>
        <taxon>Tetraodontidae</taxon>
        <taxon>Tetraodon</taxon>
    </lineage>
</organism>
<proteinExistence type="predicted"/>
<gene>
    <name evidence="1" type="ORF">GSTENG00016937001</name>
</gene>